<dbReference type="AlphaFoldDB" id="A0A9J6HC77"/>
<evidence type="ECO:0000256" key="3">
    <source>
        <dbReference type="ARBA" id="ARBA00022833"/>
    </source>
</evidence>
<dbReference type="Proteomes" id="UP000821853">
    <property type="component" value="Unassembled WGS sequence"/>
</dbReference>
<keyword evidence="3" id="KW-0862">Zinc</keyword>
<comment type="caution">
    <text evidence="5">The sequence shown here is derived from an EMBL/GenBank/DDBJ whole genome shotgun (WGS) entry which is preliminary data.</text>
</comment>
<dbReference type="EMBL" id="JABSTR010002721">
    <property type="protein sequence ID" value="KAH9384577.1"/>
    <property type="molecule type" value="Genomic_DNA"/>
</dbReference>
<dbReference type="Gene3D" id="2.20.25.240">
    <property type="match status" value="1"/>
</dbReference>
<accession>A0A9J6HC77</accession>
<dbReference type="InterPro" id="IPR007588">
    <property type="entry name" value="Znf_FLYWCH"/>
</dbReference>
<evidence type="ECO:0000256" key="2">
    <source>
        <dbReference type="ARBA" id="ARBA00022771"/>
    </source>
</evidence>
<gene>
    <name evidence="5" type="ORF">HPB48_026586</name>
</gene>
<reference evidence="5 6" key="1">
    <citation type="journal article" date="2020" name="Cell">
        <title>Large-Scale Comparative Analyses of Tick Genomes Elucidate Their Genetic Diversity and Vector Capacities.</title>
        <authorList>
            <consortium name="Tick Genome and Microbiome Consortium (TIGMIC)"/>
            <person name="Jia N."/>
            <person name="Wang J."/>
            <person name="Shi W."/>
            <person name="Du L."/>
            <person name="Sun Y."/>
            <person name="Zhan W."/>
            <person name="Jiang J.F."/>
            <person name="Wang Q."/>
            <person name="Zhang B."/>
            <person name="Ji P."/>
            <person name="Bell-Sakyi L."/>
            <person name="Cui X.M."/>
            <person name="Yuan T.T."/>
            <person name="Jiang B.G."/>
            <person name="Yang W.F."/>
            <person name="Lam T.T."/>
            <person name="Chang Q.C."/>
            <person name="Ding S.J."/>
            <person name="Wang X.J."/>
            <person name="Zhu J.G."/>
            <person name="Ruan X.D."/>
            <person name="Zhao L."/>
            <person name="Wei J.T."/>
            <person name="Ye R.Z."/>
            <person name="Que T.C."/>
            <person name="Du C.H."/>
            <person name="Zhou Y.H."/>
            <person name="Cheng J.X."/>
            <person name="Dai P.F."/>
            <person name="Guo W.B."/>
            <person name="Han X.H."/>
            <person name="Huang E.J."/>
            <person name="Li L.F."/>
            <person name="Wei W."/>
            <person name="Gao Y.C."/>
            <person name="Liu J.Z."/>
            <person name="Shao H.Z."/>
            <person name="Wang X."/>
            <person name="Wang C.C."/>
            <person name="Yang T.C."/>
            <person name="Huo Q.B."/>
            <person name="Li W."/>
            <person name="Chen H.Y."/>
            <person name="Chen S.E."/>
            <person name="Zhou L.G."/>
            <person name="Ni X.B."/>
            <person name="Tian J.H."/>
            <person name="Sheng Y."/>
            <person name="Liu T."/>
            <person name="Pan Y.S."/>
            <person name="Xia L.Y."/>
            <person name="Li J."/>
            <person name="Zhao F."/>
            <person name="Cao W.C."/>
        </authorList>
    </citation>
    <scope>NUCLEOTIDE SEQUENCE [LARGE SCALE GENOMIC DNA]</scope>
    <source>
        <strain evidence="5">HaeL-2018</strain>
    </source>
</reference>
<evidence type="ECO:0000259" key="4">
    <source>
        <dbReference type="Pfam" id="PF04500"/>
    </source>
</evidence>
<evidence type="ECO:0000313" key="6">
    <source>
        <dbReference type="Proteomes" id="UP000821853"/>
    </source>
</evidence>
<sequence>MTGSIGMELTKTQRGAPMLLYEGYSYTRSRELQDAVHWVCRDRRNCKAKITTDGRITVVIRKTGEHAHAADPTAINLLKVRNAMKEKAGKSSDQCMNAINIV</sequence>
<keyword evidence="6" id="KW-1185">Reference proteome</keyword>
<keyword evidence="1" id="KW-0479">Metal-binding</keyword>
<dbReference type="OrthoDB" id="7471479at2759"/>
<dbReference type="OMA" id="CMNAINI"/>
<organism evidence="5 6">
    <name type="scientific">Haemaphysalis longicornis</name>
    <name type="common">Bush tick</name>
    <dbReference type="NCBI Taxonomy" id="44386"/>
    <lineage>
        <taxon>Eukaryota</taxon>
        <taxon>Metazoa</taxon>
        <taxon>Ecdysozoa</taxon>
        <taxon>Arthropoda</taxon>
        <taxon>Chelicerata</taxon>
        <taxon>Arachnida</taxon>
        <taxon>Acari</taxon>
        <taxon>Parasitiformes</taxon>
        <taxon>Ixodida</taxon>
        <taxon>Ixodoidea</taxon>
        <taxon>Ixodidae</taxon>
        <taxon>Haemaphysalinae</taxon>
        <taxon>Haemaphysalis</taxon>
    </lineage>
</organism>
<dbReference type="Pfam" id="PF04500">
    <property type="entry name" value="FLYWCH"/>
    <property type="match status" value="1"/>
</dbReference>
<protein>
    <recommendedName>
        <fullName evidence="4">FLYWCH-type domain-containing protein</fullName>
    </recommendedName>
</protein>
<keyword evidence="2" id="KW-0863">Zinc-finger</keyword>
<dbReference type="VEuPathDB" id="VectorBase:HLOH_057066"/>
<evidence type="ECO:0000256" key="1">
    <source>
        <dbReference type="ARBA" id="ARBA00022723"/>
    </source>
</evidence>
<name>A0A9J6HC77_HAELO</name>
<proteinExistence type="predicted"/>
<dbReference type="GO" id="GO:0008270">
    <property type="term" value="F:zinc ion binding"/>
    <property type="evidence" value="ECO:0007669"/>
    <property type="project" value="UniProtKB-KW"/>
</dbReference>
<evidence type="ECO:0000313" key="5">
    <source>
        <dbReference type="EMBL" id="KAH9384577.1"/>
    </source>
</evidence>
<feature type="domain" description="FLYWCH-type" evidence="4">
    <location>
        <begin position="10"/>
        <end position="68"/>
    </location>
</feature>